<evidence type="ECO:0000313" key="10">
    <source>
        <dbReference type="Proteomes" id="UP001597042"/>
    </source>
</evidence>
<dbReference type="EMBL" id="JBHTIM010000001">
    <property type="protein sequence ID" value="MFD0780839.1"/>
    <property type="molecule type" value="Genomic_DNA"/>
</dbReference>
<evidence type="ECO:0000256" key="2">
    <source>
        <dbReference type="ARBA" id="ARBA00022448"/>
    </source>
</evidence>
<evidence type="ECO:0000259" key="8">
    <source>
        <dbReference type="PROSITE" id="PS50928"/>
    </source>
</evidence>
<comment type="subcellular location">
    <subcellularLocation>
        <location evidence="1 7">Cell membrane</location>
        <topology evidence="1 7">Multi-pass membrane protein</topology>
    </subcellularLocation>
</comment>
<dbReference type="InterPro" id="IPR035906">
    <property type="entry name" value="MetI-like_sf"/>
</dbReference>
<comment type="caution">
    <text evidence="9">The sequence shown here is derived from an EMBL/GenBank/DDBJ whole genome shotgun (WGS) entry which is preliminary data.</text>
</comment>
<evidence type="ECO:0000256" key="7">
    <source>
        <dbReference type="RuleBase" id="RU363032"/>
    </source>
</evidence>
<dbReference type="Gene3D" id="1.10.3720.10">
    <property type="entry name" value="MetI-like"/>
    <property type="match status" value="1"/>
</dbReference>
<dbReference type="InterPro" id="IPR045621">
    <property type="entry name" value="BPD_transp_1_N"/>
</dbReference>
<evidence type="ECO:0000256" key="1">
    <source>
        <dbReference type="ARBA" id="ARBA00004651"/>
    </source>
</evidence>
<comment type="similarity">
    <text evidence="7">Belongs to the binding-protein-dependent transport system permease family.</text>
</comment>
<protein>
    <submittedName>
        <fullName evidence="9">ABC transporter permease</fullName>
    </submittedName>
</protein>
<dbReference type="SUPFAM" id="SSF161098">
    <property type="entry name" value="MetI-like"/>
    <property type="match status" value="1"/>
</dbReference>
<keyword evidence="5 7" id="KW-1133">Transmembrane helix</keyword>
<evidence type="ECO:0000256" key="6">
    <source>
        <dbReference type="ARBA" id="ARBA00023136"/>
    </source>
</evidence>
<dbReference type="PANTHER" id="PTHR43163:SF6">
    <property type="entry name" value="DIPEPTIDE TRANSPORT SYSTEM PERMEASE PROTEIN DPPB-RELATED"/>
    <property type="match status" value="1"/>
</dbReference>
<keyword evidence="6 7" id="KW-0472">Membrane</keyword>
<feature type="transmembrane region" description="Helical" evidence="7">
    <location>
        <begin position="289"/>
        <end position="312"/>
    </location>
</feature>
<keyword evidence="10" id="KW-1185">Reference proteome</keyword>
<dbReference type="Pfam" id="PF00528">
    <property type="entry name" value="BPD_transp_1"/>
    <property type="match status" value="1"/>
</dbReference>
<sequence>MGAYLARRALQAIPLLIGISIITFVMLQMTPGGPLAAGEGAASQSSQSKIEAMRSRYGLDDPLPLQYVRWLGGIFTGDWGSSFSTGQPVLTAIGERVPATLLLTSIALVVSVVLSLVIGVVAATRHRKTFDYVASGFSFVGLATPSFWLAIMLLYVFSFQLDLLPSNGLRDPRARYEGWDAVWDTALHLILPVLVLTVISVASMSRYVRSSMLDVLGQDYIRTARGSGLSERAVVLRHGLKNAAIPMVTIIVLSVPELFLGAAIVESIFGLPGMGRLFIDAADGRDYPVLLGILMIASLLVVIANLLADYLYARLDPRIRYE</sequence>
<evidence type="ECO:0000256" key="4">
    <source>
        <dbReference type="ARBA" id="ARBA00022692"/>
    </source>
</evidence>
<dbReference type="CDD" id="cd06261">
    <property type="entry name" value="TM_PBP2"/>
    <property type="match status" value="1"/>
</dbReference>
<name>A0ABW2ZQN1_9MICO</name>
<accession>A0ABW2ZQN1</accession>
<feature type="transmembrane region" description="Helical" evidence="7">
    <location>
        <begin position="181"/>
        <end position="202"/>
    </location>
</feature>
<feature type="transmembrane region" description="Helical" evidence="7">
    <location>
        <begin position="12"/>
        <end position="29"/>
    </location>
</feature>
<dbReference type="RefSeq" id="WP_378753561.1">
    <property type="nucleotide sequence ID" value="NZ_JBHSSV010000017.1"/>
</dbReference>
<keyword evidence="2 7" id="KW-0813">Transport</keyword>
<dbReference type="InterPro" id="IPR000515">
    <property type="entry name" value="MetI-like"/>
</dbReference>
<evidence type="ECO:0000256" key="3">
    <source>
        <dbReference type="ARBA" id="ARBA00022475"/>
    </source>
</evidence>
<evidence type="ECO:0000256" key="5">
    <source>
        <dbReference type="ARBA" id="ARBA00022989"/>
    </source>
</evidence>
<keyword evidence="3" id="KW-1003">Cell membrane</keyword>
<keyword evidence="4 7" id="KW-0812">Transmembrane</keyword>
<dbReference type="Proteomes" id="UP001597042">
    <property type="component" value="Unassembled WGS sequence"/>
</dbReference>
<organism evidence="9 10">
    <name type="scientific">Microbacterium koreense</name>
    <dbReference type="NCBI Taxonomy" id="323761"/>
    <lineage>
        <taxon>Bacteria</taxon>
        <taxon>Bacillati</taxon>
        <taxon>Actinomycetota</taxon>
        <taxon>Actinomycetes</taxon>
        <taxon>Micrococcales</taxon>
        <taxon>Microbacteriaceae</taxon>
        <taxon>Microbacterium</taxon>
    </lineage>
</organism>
<gene>
    <name evidence="9" type="ORF">ACFQZV_05940</name>
</gene>
<dbReference type="Pfam" id="PF19300">
    <property type="entry name" value="BPD_transp_1_N"/>
    <property type="match status" value="1"/>
</dbReference>
<feature type="transmembrane region" description="Helical" evidence="7">
    <location>
        <begin position="101"/>
        <end position="124"/>
    </location>
</feature>
<feature type="transmembrane region" description="Helical" evidence="7">
    <location>
        <begin position="136"/>
        <end position="161"/>
    </location>
</feature>
<feature type="transmembrane region" description="Helical" evidence="7">
    <location>
        <begin position="247"/>
        <end position="269"/>
    </location>
</feature>
<evidence type="ECO:0000313" key="9">
    <source>
        <dbReference type="EMBL" id="MFD0780839.1"/>
    </source>
</evidence>
<dbReference type="PROSITE" id="PS50928">
    <property type="entry name" value="ABC_TM1"/>
    <property type="match status" value="1"/>
</dbReference>
<dbReference type="PANTHER" id="PTHR43163">
    <property type="entry name" value="DIPEPTIDE TRANSPORT SYSTEM PERMEASE PROTEIN DPPB-RELATED"/>
    <property type="match status" value="1"/>
</dbReference>
<reference evidence="10" key="1">
    <citation type="journal article" date="2019" name="Int. J. Syst. Evol. Microbiol.">
        <title>The Global Catalogue of Microorganisms (GCM) 10K type strain sequencing project: providing services to taxonomists for standard genome sequencing and annotation.</title>
        <authorList>
            <consortium name="The Broad Institute Genomics Platform"/>
            <consortium name="The Broad Institute Genome Sequencing Center for Infectious Disease"/>
            <person name="Wu L."/>
            <person name="Ma J."/>
        </authorList>
    </citation>
    <scope>NUCLEOTIDE SEQUENCE [LARGE SCALE GENOMIC DNA]</scope>
    <source>
        <strain evidence="10">CCUG 50754</strain>
    </source>
</reference>
<proteinExistence type="inferred from homology"/>
<feature type="domain" description="ABC transmembrane type-1" evidence="8">
    <location>
        <begin position="97"/>
        <end position="312"/>
    </location>
</feature>